<comment type="caution">
    <text evidence="2">The sequence shown here is derived from an EMBL/GenBank/DDBJ whole genome shotgun (WGS) entry which is preliminary data.</text>
</comment>
<evidence type="ECO:0000313" key="2">
    <source>
        <dbReference type="EMBL" id="KAK9744362.1"/>
    </source>
</evidence>
<dbReference type="Proteomes" id="UP001458880">
    <property type="component" value="Unassembled WGS sequence"/>
</dbReference>
<proteinExistence type="predicted"/>
<name>A0AAW1M7S9_POPJA</name>
<dbReference type="AlphaFoldDB" id="A0AAW1M7S9"/>
<reference evidence="2 3" key="1">
    <citation type="journal article" date="2024" name="BMC Genomics">
        <title>De novo assembly and annotation of Popillia japonica's genome with initial clues to its potential as an invasive pest.</title>
        <authorList>
            <person name="Cucini C."/>
            <person name="Boschi S."/>
            <person name="Funari R."/>
            <person name="Cardaioli E."/>
            <person name="Iannotti N."/>
            <person name="Marturano G."/>
            <person name="Paoli F."/>
            <person name="Bruttini M."/>
            <person name="Carapelli A."/>
            <person name="Frati F."/>
            <person name="Nardi F."/>
        </authorList>
    </citation>
    <scope>NUCLEOTIDE SEQUENCE [LARGE SCALE GENOMIC DNA]</scope>
    <source>
        <strain evidence="2">DMR45628</strain>
    </source>
</reference>
<sequence length="166" mass="19580">MFFHKAIKTTPFRLLRNYEPRNYDGNPLEYETRERKDATDIATKRADALANILRDQEEQRRRCNKKRASARKYIEGDMVVIRKDPVATGQSKKLMPKYAGSYIITQELCQYMKHEIQEEKVGQLERDEDESPKKGSSADDKEDIEYRQRGKRRGKIPSALKEYVLY</sequence>
<feature type="compositionally biased region" description="Basic and acidic residues" evidence="1">
    <location>
        <begin position="120"/>
        <end position="148"/>
    </location>
</feature>
<dbReference type="EMBL" id="JASPKY010000059">
    <property type="protein sequence ID" value="KAK9744362.1"/>
    <property type="molecule type" value="Genomic_DNA"/>
</dbReference>
<evidence type="ECO:0000256" key="1">
    <source>
        <dbReference type="SAM" id="MobiDB-lite"/>
    </source>
</evidence>
<accession>A0AAW1M7S9</accession>
<feature type="region of interest" description="Disordered" evidence="1">
    <location>
        <begin position="120"/>
        <end position="152"/>
    </location>
</feature>
<gene>
    <name evidence="2" type="ORF">QE152_g7814</name>
</gene>
<protein>
    <submittedName>
        <fullName evidence="2">Uncharacterized protein</fullName>
    </submittedName>
</protein>
<keyword evidence="3" id="KW-1185">Reference proteome</keyword>
<evidence type="ECO:0000313" key="3">
    <source>
        <dbReference type="Proteomes" id="UP001458880"/>
    </source>
</evidence>
<organism evidence="2 3">
    <name type="scientific">Popillia japonica</name>
    <name type="common">Japanese beetle</name>
    <dbReference type="NCBI Taxonomy" id="7064"/>
    <lineage>
        <taxon>Eukaryota</taxon>
        <taxon>Metazoa</taxon>
        <taxon>Ecdysozoa</taxon>
        <taxon>Arthropoda</taxon>
        <taxon>Hexapoda</taxon>
        <taxon>Insecta</taxon>
        <taxon>Pterygota</taxon>
        <taxon>Neoptera</taxon>
        <taxon>Endopterygota</taxon>
        <taxon>Coleoptera</taxon>
        <taxon>Polyphaga</taxon>
        <taxon>Scarabaeiformia</taxon>
        <taxon>Scarabaeidae</taxon>
        <taxon>Rutelinae</taxon>
        <taxon>Popillia</taxon>
    </lineage>
</organism>